<keyword evidence="2" id="KW-1185">Reference proteome</keyword>
<accession>A0A4C1ZCQ5</accession>
<dbReference type="AlphaFoldDB" id="A0A4C1ZCQ5"/>
<organism evidence="1 2">
    <name type="scientific">Eumeta variegata</name>
    <name type="common">Bagworm moth</name>
    <name type="synonym">Eumeta japonica</name>
    <dbReference type="NCBI Taxonomy" id="151549"/>
    <lineage>
        <taxon>Eukaryota</taxon>
        <taxon>Metazoa</taxon>
        <taxon>Ecdysozoa</taxon>
        <taxon>Arthropoda</taxon>
        <taxon>Hexapoda</taxon>
        <taxon>Insecta</taxon>
        <taxon>Pterygota</taxon>
        <taxon>Neoptera</taxon>
        <taxon>Endopterygota</taxon>
        <taxon>Lepidoptera</taxon>
        <taxon>Glossata</taxon>
        <taxon>Ditrysia</taxon>
        <taxon>Tineoidea</taxon>
        <taxon>Psychidae</taxon>
        <taxon>Oiketicinae</taxon>
        <taxon>Eumeta</taxon>
    </lineage>
</organism>
<protein>
    <recommendedName>
        <fullName evidence="3">Histone-lysine N-methyltransferase SETMAR</fullName>
    </recommendedName>
</protein>
<sequence>MSAVRVVIEADKRVTYQQIRTGLGVGTSRVHQIHKHLAVMKLGTRRIPYNLTEAQKLGRVDRCRETMQRFASDDSRLKSFRKPACSGVWKSSR</sequence>
<evidence type="ECO:0000313" key="2">
    <source>
        <dbReference type="Proteomes" id="UP000299102"/>
    </source>
</evidence>
<name>A0A4C1ZCQ5_EUMVA</name>
<dbReference type="OrthoDB" id="10017160at2759"/>
<evidence type="ECO:0008006" key="3">
    <source>
        <dbReference type="Google" id="ProtNLM"/>
    </source>
</evidence>
<reference evidence="1 2" key="1">
    <citation type="journal article" date="2019" name="Commun. Biol.">
        <title>The bagworm genome reveals a unique fibroin gene that provides high tensile strength.</title>
        <authorList>
            <person name="Kono N."/>
            <person name="Nakamura H."/>
            <person name="Ohtoshi R."/>
            <person name="Tomita M."/>
            <person name="Numata K."/>
            <person name="Arakawa K."/>
        </authorList>
    </citation>
    <scope>NUCLEOTIDE SEQUENCE [LARGE SCALE GENOMIC DNA]</scope>
</reference>
<evidence type="ECO:0000313" key="1">
    <source>
        <dbReference type="EMBL" id="GBP84385.1"/>
    </source>
</evidence>
<dbReference type="Proteomes" id="UP000299102">
    <property type="component" value="Unassembled WGS sequence"/>
</dbReference>
<comment type="caution">
    <text evidence="1">The sequence shown here is derived from an EMBL/GenBank/DDBJ whole genome shotgun (WGS) entry which is preliminary data.</text>
</comment>
<gene>
    <name evidence="1" type="ORF">EVAR_99284_1</name>
</gene>
<proteinExistence type="predicted"/>
<dbReference type="EMBL" id="BGZK01001675">
    <property type="protein sequence ID" value="GBP84385.1"/>
    <property type="molecule type" value="Genomic_DNA"/>
</dbReference>